<evidence type="ECO:0000256" key="5">
    <source>
        <dbReference type="ARBA" id="ARBA00022692"/>
    </source>
</evidence>
<feature type="transmembrane region" description="Helical" evidence="11">
    <location>
        <begin position="89"/>
        <end position="114"/>
    </location>
</feature>
<evidence type="ECO:0000256" key="4">
    <source>
        <dbReference type="ARBA" id="ARBA00022670"/>
    </source>
</evidence>
<dbReference type="InterPro" id="IPR041489">
    <property type="entry name" value="PDZ_6"/>
</dbReference>
<dbReference type="EC" id="3.4.24.-" evidence="11"/>
<reference evidence="14" key="1">
    <citation type="submission" date="2019-01" db="EMBL/GenBank/DDBJ databases">
        <title>Draft genomes of a novel of Sporanaerobacter strains.</title>
        <authorList>
            <person name="Ma S."/>
        </authorList>
    </citation>
    <scope>NUCLEOTIDE SEQUENCE [LARGE SCALE GENOMIC DNA]</scope>
    <source>
        <strain evidence="14">NJN-17</strain>
    </source>
</reference>
<keyword evidence="8 11" id="KW-1133">Transmembrane helix</keyword>
<dbReference type="GO" id="GO:0016020">
    <property type="term" value="C:membrane"/>
    <property type="evidence" value="ECO:0007669"/>
    <property type="project" value="UniProtKB-SubCell"/>
</dbReference>
<dbReference type="Pfam" id="PF02163">
    <property type="entry name" value="Peptidase_M50"/>
    <property type="match status" value="1"/>
</dbReference>
<dbReference type="InterPro" id="IPR001478">
    <property type="entry name" value="PDZ"/>
</dbReference>
<name>A0A410QCC3_9FIRM</name>
<evidence type="ECO:0000256" key="11">
    <source>
        <dbReference type="RuleBase" id="RU362031"/>
    </source>
</evidence>
<dbReference type="CDD" id="cd06163">
    <property type="entry name" value="S2P-M50_PDZ_RseP-like"/>
    <property type="match status" value="1"/>
</dbReference>
<evidence type="ECO:0000259" key="12">
    <source>
        <dbReference type="SMART" id="SM00228"/>
    </source>
</evidence>
<dbReference type="EMBL" id="CP035282">
    <property type="protein sequence ID" value="QAT61647.1"/>
    <property type="molecule type" value="Genomic_DNA"/>
</dbReference>
<keyword evidence="5 11" id="KW-0812">Transmembrane</keyword>
<comment type="similarity">
    <text evidence="3 11">Belongs to the peptidase M50B family.</text>
</comment>
<keyword evidence="4 13" id="KW-0645">Protease</keyword>
<dbReference type="InterPro" id="IPR004387">
    <property type="entry name" value="Pept_M50_Zn"/>
</dbReference>
<dbReference type="GO" id="GO:0004222">
    <property type="term" value="F:metalloendopeptidase activity"/>
    <property type="evidence" value="ECO:0007669"/>
    <property type="project" value="InterPro"/>
</dbReference>
<dbReference type="SMART" id="SM00228">
    <property type="entry name" value="PDZ"/>
    <property type="match status" value="1"/>
</dbReference>
<protein>
    <recommendedName>
        <fullName evidence="11">Zinc metalloprotease</fullName>
        <ecNumber evidence="11">3.4.24.-</ecNumber>
    </recommendedName>
</protein>
<dbReference type="KEGG" id="spoa:EQM13_08635"/>
<dbReference type="InterPro" id="IPR008915">
    <property type="entry name" value="Peptidase_M50"/>
</dbReference>
<dbReference type="PANTHER" id="PTHR42837">
    <property type="entry name" value="REGULATOR OF SIGMA-E PROTEASE RSEP"/>
    <property type="match status" value="1"/>
</dbReference>
<keyword evidence="9 11" id="KW-0482">Metalloprotease</keyword>
<evidence type="ECO:0000256" key="9">
    <source>
        <dbReference type="ARBA" id="ARBA00023049"/>
    </source>
</evidence>
<dbReference type="PANTHER" id="PTHR42837:SF2">
    <property type="entry name" value="MEMBRANE METALLOPROTEASE ARASP2, CHLOROPLASTIC-RELATED"/>
    <property type="match status" value="1"/>
</dbReference>
<feature type="domain" description="PDZ" evidence="12">
    <location>
        <begin position="103"/>
        <end position="176"/>
    </location>
</feature>
<proteinExistence type="inferred from homology"/>
<evidence type="ECO:0000256" key="8">
    <source>
        <dbReference type="ARBA" id="ARBA00022989"/>
    </source>
</evidence>
<keyword evidence="11" id="KW-0479">Metal-binding</keyword>
<sequence>MNTALAVIFVFLMVIVLHEFGHFIVAKLVGIKVNEFSVGMGPRIFHKKKGETDYSIRALPIGGYVKMEGEDENSSDPRSFNNKTVGSRIAVVAAGAIMNFVLAIIVFAVVAYIVGRPTNVIDKTIENSPAYEAGLKSGDKIVAINDKAINSWDSISEGINSTEEGQEVKISILRNSQKSDYYLKPKVEDGRMIIGIYPAYEKSISYSAKSGFETTGSILKLMFKIPSMIYNKQLTSKDVSGPVGIIYTIGEAAKYGFANVLYIMGFISVNLGFFNLLPIPALDGSRILFLIIEFFRGKPINPEKEGFIHFVGFVALILLMIFVTYSDISRFNLLGR</sequence>
<dbReference type="RefSeq" id="WP_128752459.1">
    <property type="nucleotide sequence ID" value="NZ_CP035282.1"/>
</dbReference>
<comment type="subcellular location">
    <subcellularLocation>
        <location evidence="2">Membrane</location>
        <topology evidence="2">Multi-pass membrane protein</topology>
    </subcellularLocation>
</comment>
<comment type="cofactor">
    <cofactor evidence="1 11">
        <name>Zn(2+)</name>
        <dbReference type="ChEBI" id="CHEBI:29105"/>
    </cofactor>
</comment>
<dbReference type="NCBIfam" id="TIGR00054">
    <property type="entry name" value="RIP metalloprotease RseP"/>
    <property type="match status" value="1"/>
</dbReference>
<evidence type="ECO:0000256" key="6">
    <source>
        <dbReference type="ARBA" id="ARBA00022801"/>
    </source>
</evidence>
<evidence type="ECO:0000313" key="13">
    <source>
        <dbReference type="EMBL" id="QAT61647.1"/>
    </source>
</evidence>
<dbReference type="Gene3D" id="2.30.42.10">
    <property type="match status" value="1"/>
</dbReference>
<keyword evidence="7 11" id="KW-0862">Zinc</keyword>
<dbReference type="AlphaFoldDB" id="A0A410QCC3"/>
<keyword evidence="14" id="KW-1185">Reference proteome</keyword>
<evidence type="ECO:0000256" key="3">
    <source>
        <dbReference type="ARBA" id="ARBA00007931"/>
    </source>
</evidence>
<evidence type="ECO:0000256" key="7">
    <source>
        <dbReference type="ARBA" id="ARBA00022833"/>
    </source>
</evidence>
<accession>A0A410QCC3</accession>
<dbReference type="GO" id="GO:0046872">
    <property type="term" value="F:metal ion binding"/>
    <property type="evidence" value="ECO:0007669"/>
    <property type="project" value="UniProtKB-KW"/>
</dbReference>
<gene>
    <name evidence="13" type="primary">rseP</name>
    <name evidence="13" type="ORF">EQM13_08635</name>
</gene>
<dbReference type="Pfam" id="PF17820">
    <property type="entry name" value="PDZ_6"/>
    <property type="match status" value="1"/>
</dbReference>
<dbReference type="GO" id="GO:0006508">
    <property type="term" value="P:proteolysis"/>
    <property type="evidence" value="ECO:0007669"/>
    <property type="project" value="UniProtKB-KW"/>
</dbReference>
<organism evidence="13 14">
    <name type="scientific">Acidilutibacter cellobiosedens</name>
    <dbReference type="NCBI Taxonomy" id="2507161"/>
    <lineage>
        <taxon>Bacteria</taxon>
        <taxon>Bacillati</taxon>
        <taxon>Bacillota</taxon>
        <taxon>Tissierellia</taxon>
        <taxon>Tissierellales</taxon>
        <taxon>Acidilutibacteraceae</taxon>
        <taxon>Acidilutibacter</taxon>
    </lineage>
</organism>
<feature type="transmembrane region" description="Helical" evidence="11">
    <location>
        <begin position="260"/>
        <end position="279"/>
    </location>
</feature>
<dbReference type="CDD" id="cd23081">
    <property type="entry name" value="cpPDZ_EcRseP-like"/>
    <property type="match status" value="1"/>
</dbReference>
<keyword evidence="6 11" id="KW-0378">Hydrolase</keyword>
<dbReference type="InterPro" id="IPR036034">
    <property type="entry name" value="PDZ_sf"/>
</dbReference>
<keyword evidence="10 11" id="KW-0472">Membrane</keyword>
<dbReference type="Proteomes" id="UP000287969">
    <property type="component" value="Chromosome"/>
</dbReference>
<evidence type="ECO:0000256" key="10">
    <source>
        <dbReference type="ARBA" id="ARBA00023136"/>
    </source>
</evidence>
<evidence type="ECO:0000256" key="2">
    <source>
        <dbReference type="ARBA" id="ARBA00004141"/>
    </source>
</evidence>
<dbReference type="SUPFAM" id="SSF50156">
    <property type="entry name" value="PDZ domain-like"/>
    <property type="match status" value="1"/>
</dbReference>
<dbReference type="OrthoDB" id="9782003at2"/>
<evidence type="ECO:0000256" key="1">
    <source>
        <dbReference type="ARBA" id="ARBA00001947"/>
    </source>
</evidence>
<evidence type="ECO:0000313" key="14">
    <source>
        <dbReference type="Proteomes" id="UP000287969"/>
    </source>
</evidence>
<feature type="transmembrane region" description="Helical" evidence="11">
    <location>
        <begin position="307"/>
        <end position="326"/>
    </location>
</feature>